<dbReference type="RefSeq" id="WP_017712747.1">
    <property type="nucleotide sequence ID" value="NZ_KB235937.1"/>
</dbReference>
<keyword evidence="2" id="KW-1185">Reference proteome</keyword>
<dbReference type="AlphaFoldDB" id="A0A0M2PX32"/>
<evidence type="ECO:0000313" key="2">
    <source>
        <dbReference type="Proteomes" id="UP000034681"/>
    </source>
</evidence>
<proteinExistence type="predicted"/>
<dbReference type="eggNOG" id="COG2968">
    <property type="taxonomic scope" value="Bacteria"/>
</dbReference>
<dbReference type="InterPro" id="IPR007497">
    <property type="entry name" value="SIMPL/DUF541"/>
</dbReference>
<dbReference type="Pfam" id="PF04402">
    <property type="entry name" value="SIMPL"/>
    <property type="match status" value="1"/>
</dbReference>
<reference evidence="1" key="1">
    <citation type="submission" date="2012-04" db="EMBL/GenBank/DDBJ databases">
        <authorList>
            <person name="Borisov I.G."/>
            <person name="Ivanikova N.V."/>
            <person name="Pinevich A.V."/>
        </authorList>
    </citation>
    <scope>NUCLEOTIDE SEQUENCE</scope>
    <source>
        <strain evidence="1">CALU 1027</strain>
    </source>
</reference>
<dbReference type="Proteomes" id="UP000034681">
    <property type="component" value="Unassembled WGS sequence"/>
</dbReference>
<sequence length="295" mass="31397">MIQHWGRSALVLVPGLTLGVLGFGVTPLDAKALGSEPRITPQPLSSPAFSQTPHPVAQLFYPPAGPHQGVMVVGRGRASLPADSATIEFYLYKDGYEESFEDEFRSTGVVSSLRSVNYEELGDGEGIAEADLDPLVEALTALGIAGTAITTELSDTDSYSATVRVEIAKPTQAQIKDLVTAGETSMDDDSSILVQDVSVVYSLEDCQELETAAYRSAVTDGTKRATAIAAELQVSLNHPPSIAESLFNLVVPGCNSEGPNFSSLFSGFGGYAPYNPDKAAEVELQRDIFMTYPVR</sequence>
<evidence type="ECO:0000313" key="1">
    <source>
        <dbReference type="EMBL" id="KKI99233.1"/>
    </source>
</evidence>
<name>A0A0M2PX32_PROHO</name>
<accession>A0A0M2PX32</accession>
<dbReference type="EMBL" id="AJTX02000006">
    <property type="protein sequence ID" value="KKI99233.1"/>
    <property type="molecule type" value="Genomic_DNA"/>
</dbReference>
<protein>
    <recommendedName>
        <fullName evidence="3">DUF541 domain-containing protein</fullName>
    </recommendedName>
</protein>
<comment type="caution">
    <text evidence="1">The sequence shown here is derived from an EMBL/GenBank/DDBJ whole genome shotgun (WGS) entry which is preliminary data.</text>
</comment>
<gene>
    <name evidence="1" type="ORF">PROH_15955</name>
</gene>
<organism evidence="1 2">
    <name type="scientific">Prochlorothrix hollandica PCC 9006 = CALU 1027</name>
    <dbReference type="NCBI Taxonomy" id="317619"/>
    <lineage>
        <taxon>Bacteria</taxon>
        <taxon>Bacillati</taxon>
        <taxon>Cyanobacteriota</taxon>
        <taxon>Cyanophyceae</taxon>
        <taxon>Prochlorotrichales</taxon>
        <taxon>Prochlorotrichaceae</taxon>
        <taxon>Prochlorothrix</taxon>
    </lineage>
</organism>
<evidence type="ECO:0008006" key="3">
    <source>
        <dbReference type="Google" id="ProtNLM"/>
    </source>
</evidence>